<reference evidence="1 2" key="1">
    <citation type="submission" date="2017-06" db="EMBL/GenBank/DDBJ databases">
        <authorList>
            <person name="Kim H.J."/>
            <person name="Triplett B.A."/>
        </authorList>
    </citation>
    <scope>NUCLEOTIDE SEQUENCE [LARGE SCALE GENOMIC DNA]</scope>
    <source>
        <strain evidence="1 2">DSM 18704</strain>
    </source>
</reference>
<dbReference type="Proteomes" id="UP000198356">
    <property type="component" value="Unassembled WGS sequence"/>
</dbReference>
<name>A0A239JTB1_9BACT</name>
<evidence type="ECO:0000313" key="2">
    <source>
        <dbReference type="Proteomes" id="UP000198356"/>
    </source>
</evidence>
<proteinExistence type="predicted"/>
<organism evidence="1 2">
    <name type="scientific">Granulicella rosea</name>
    <dbReference type="NCBI Taxonomy" id="474952"/>
    <lineage>
        <taxon>Bacteria</taxon>
        <taxon>Pseudomonadati</taxon>
        <taxon>Acidobacteriota</taxon>
        <taxon>Terriglobia</taxon>
        <taxon>Terriglobales</taxon>
        <taxon>Acidobacteriaceae</taxon>
        <taxon>Granulicella</taxon>
    </lineage>
</organism>
<accession>A0A239JTB1</accession>
<sequence>MKNLVWMFSAVSAVAAYVIARQQARNVAAQPVAELAHKLEVAWADHHTIA</sequence>
<dbReference type="RefSeq" id="WP_176441724.1">
    <property type="nucleotide sequence ID" value="NZ_FZOU01000004.1"/>
</dbReference>
<dbReference type="EMBL" id="FZOU01000004">
    <property type="protein sequence ID" value="SNT08688.1"/>
    <property type="molecule type" value="Genomic_DNA"/>
</dbReference>
<protein>
    <submittedName>
        <fullName evidence="1">Uncharacterized protein</fullName>
    </submittedName>
</protein>
<dbReference type="AlphaFoldDB" id="A0A239JTB1"/>
<evidence type="ECO:0000313" key="1">
    <source>
        <dbReference type="EMBL" id="SNT08688.1"/>
    </source>
</evidence>
<keyword evidence="2" id="KW-1185">Reference proteome</keyword>
<gene>
    <name evidence="1" type="ORF">SAMN05421770_104101</name>
</gene>